<keyword evidence="2" id="KW-0812">Transmembrane</keyword>
<feature type="compositionally biased region" description="Basic and acidic residues" evidence="1">
    <location>
        <begin position="176"/>
        <end position="191"/>
    </location>
</feature>
<feature type="region of interest" description="Disordered" evidence="1">
    <location>
        <begin position="1064"/>
        <end position="1092"/>
    </location>
</feature>
<feature type="compositionally biased region" description="Basic and acidic residues" evidence="1">
    <location>
        <begin position="1067"/>
        <end position="1086"/>
    </location>
</feature>
<dbReference type="Proteomes" id="UP001164286">
    <property type="component" value="Unassembled WGS sequence"/>
</dbReference>
<evidence type="ECO:0000256" key="2">
    <source>
        <dbReference type="SAM" id="Phobius"/>
    </source>
</evidence>
<sequence>MGRRLVHLTSAGSSASPITVCIIFLIVAVIGYFVLERGNNRSDKVKTSSSQTEPSSSTRTSARSTDLADPADTDAATDTDNPPDTPASRASDFPSDYSANDETDYDTEAEESARRRIAQRAENAARLGVKAALKPARSFELSKPEKRKSVGFPDTFAATDMIASFEHYPPSRWHSAKGELEGHTDPERPDSDAPVPHVASRLPLFREGLQTHPTLLAKMEEVEKLLWVNCMDVEEYDGPNTSELESKALSDRWHNRWGKLPEVMFELCRELITSGIIPMVPLAWAMANEPTIANSPAYPAINIIQQGFETAEQTKADGTTGKVFVHKEDADGRAAALDLLLGWFVLSYRGYVQEEWADTSNKSSTARSWAGGAIHAEVADALGGKGSVGEEILKWLGWVGKRYLLSRAVTGQGADLLDGSARLSISRLDANSDALFRLDVTIFVPESQIIQKITTPLSARETAHWSRQSPKSKATGWGSCWLSDAVCRYIHLARPWISHHFPMKGTRVDLDEDRIDLRRLIIRPGFGNGRVNMRSGSMDEPIKPGTSYRDPKTPVLMQLDTEAIDTAADYAEAVKQQGQTKDTLQVLLRRSRITSIRFMNKRQNHWHHPAGDAADEDQFDPTQMAFICGLLIPPLQNHGTDLGDLNLVTGPLSRSGFISLDFGGIVPYIPAEEGDLRVEFVWARLYDRVKRYYIPFMDGGAVTRIISAGAEASGDARKQWNTARWLTDSEGWLLRDLPPKTLSKEMRKLSDAPPHVKRTFVVVLRDFDSDYQNFYRQIGKAIYTDMISITSTSDELGRSKVLKKLKWFIKRLNESVKLTTVTECQTSISDPTLWDLGYALTAAEVLAEQEAMAQGGGREPENHIPPPPSGNAGEVHHLKAIEEDLARAEREQKRVAAESAALHITAKELLEQERAKNRLPGGPAPQVPGGGIEEEADQEGPPGQSALDSLLLSAMEECIEVDHDTAMSSRQKLLKMVYTDKTSDGHLWNALERLRGLHKRTTEERAVTNSEYAAADTDLRKKAVMDRVFEEAGRREVEANKARKDVKDMLARAGDEEQARLKVMVKRHTEEERQARRERRRNKEPDPAVNELDDGSEAFLNLYYQYQDLRAKNGDERKALRAAGGVVDPCEEHISMSESFAGSKIPRDVLIAACTLPLWDKRGSDCRMMLRHRQWKVQDISEHDILRDIQDTVKNMKEYSDHADPTDPIWHRTIALELRDQLDRKLGKEHRNRVEIMEAFRAEATAAFRNAKAGREEQQRASVQSVSDEESEENAEEKERRLACPVSPL</sequence>
<keyword evidence="2" id="KW-0472">Membrane</keyword>
<feature type="region of interest" description="Disordered" evidence="1">
    <location>
        <begin position="173"/>
        <end position="195"/>
    </location>
</feature>
<feature type="compositionally biased region" description="Acidic residues" evidence="1">
    <location>
        <begin position="99"/>
        <end position="110"/>
    </location>
</feature>
<evidence type="ECO:0000313" key="3">
    <source>
        <dbReference type="EMBL" id="KAI9635351.1"/>
    </source>
</evidence>
<feature type="transmembrane region" description="Helical" evidence="2">
    <location>
        <begin position="12"/>
        <end position="35"/>
    </location>
</feature>
<feature type="compositionally biased region" description="Low complexity" evidence="1">
    <location>
        <begin position="47"/>
        <end position="68"/>
    </location>
</feature>
<feature type="region of interest" description="Disordered" evidence="1">
    <location>
        <begin position="532"/>
        <end position="552"/>
    </location>
</feature>
<proteinExistence type="predicted"/>
<evidence type="ECO:0000256" key="1">
    <source>
        <dbReference type="SAM" id="MobiDB-lite"/>
    </source>
</evidence>
<feature type="region of interest" description="Disordered" evidence="1">
    <location>
        <begin position="1250"/>
        <end position="1289"/>
    </location>
</feature>
<feature type="compositionally biased region" description="Acidic residues" evidence="1">
    <location>
        <begin position="1267"/>
        <end position="1276"/>
    </location>
</feature>
<reference evidence="3" key="1">
    <citation type="journal article" date="2022" name="G3 (Bethesda)">
        <title>High quality genome of the basidiomycete yeast Dioszegia hungarica PDD-24b-2 isolated from cloud water.</title>
        <authorList>
            <person name="Jarrige D."/>
            <person name="Haridas S."/>
            <person name="Bleykasten-Grosshans C."/>
            <person name="Joly M."/>
            <person name="Nadalig T."/>
            <person name="Sancelme M."/>
            <person name="Vuilleumier S."/>
            <person name="Grigoriev I.V."/>
            <person name="Amato P."/>
            <person name="Bringel F."/>
        </authorList>
    </citation>
    <scope>NUCLEOTIDE SEQUENCE</scope>
    <source>
        <strain evidence="3">PDD-24b-2</strain>
    </source>
</reference>
<feature type="region of interest" description="Disordered" evidence="1">
    <location>
        <begin position="913"/>
        <end position="944"/>
    </location>
</feature>
<dbReference type="GeneID" id="77731945"/>
<keyword evidence="4" id="KW-1185">Reference proteome</keyword>
<protein>
    <submittedName>
        <fullName evidence="3">Uncharacterized protein</fullName>
    </submittedName>
</protein>
<comment type="caution">
    <text evidence="3">The sequence shown here is derived from an EMBL/GenBank/DDBJ whole genome shotgun (WGS) entry which is preliminary data.</text>
</comment>
<accession>A0AA38HA70</accession>
<feature type="region of interest" description="Disordered" evidence="1">
    <location>
        <begin position="41"/>
        <end position="115"/>
    </location>
</feature>
<organism evidence="3 4">
    <name type="scientific">Dioszegia hungarica</name>
    <dbReference type="NCBI Taxonomy" id="4972"/>
    <lineage>
        <taxon>Eukaryota</taxon>
        <taxon>Fungi</taxon>
        <taxon>Dikarya</taxon>
        <taxon>Basidiomycota</taxon>
        <taxon>Agaricomycotina</taxon>
        <taxon>Tremellomycetes</taxon>
        <taxon>Tremellales</taxon>
        <taxon>Bulleribasidiaceae</taxon>
        <taxon>Dioszegia</taxon>
    </lineage>
</organism>
<name>A0AA38HA70_9TREE</name>
<gene>
    <name evidence="3" type="ORF">MKK02DRAFT_44038</name>
</gene>
<keyword evidence="2" id="KW-1133">Transmembrane helix</keyword>
<dbReference type="RefSeq" id="XP_052945128.1">
    <property type="nucleotide sequence ID" value="XM_053092740.1"/>
</dbReference>
<dbReference type="EMBL" id="JAKWFO010000005">
    <property type="protein sequence ID" value="KAI9635351.1"/>
    <property type="molecule type" value="Genomic_DNA"/>
</dbReference>
<feature type="region of interest" description="Disordered" evidence="1">
    <location>
        <begin position="853"/>
        <end position="874"/>
    </location>
</feature>
<evidence type="ECO:0000313" key="4">
    <source>
        <dbReference type="Proteomes" id="UP001164286"/>
    </source>
</evidence>